<dbReference type="Proteomes" id="UP001265746">
    <property type="component" value="Unassembled WGS sequence"/>
</dbReference>
<comment type="caution">
    <text evidence="4">The sequence shown here is derived from an EMBL/GenBank/DDBJ whole genome shotgun (WGS) entry which is preliminary data.</text>
</comment>
<feature type="repeat" description="ANK" evidence="3">
    <location>
        <begin position="97"/>
        <end position="129"/>
    </location>
</feature>
<proteinExistence type="predicted"/>
<evidence type="ECO:0000313" key="5">
    <source>
        <dbReference type="Proteomes" id="UP001265746"/>
    </source>
</evidence>
<evidence type="ECO:0000313" key="4">
    <source>
        <dbReference type="EMBL" id="KAK2597247.1"/>
    </source>
</evidence>
<keyword evidence="2 3" id="KW-0040">ANK repeat</keyword>
<reference evidence="4" key="1">
    <citation type="submission" date="2023-06" db="EMBL/GenBank/DDBJ databases">
        <authorList>
            <person name="Noh H."/>
        </authorList>
    </citation>
    <scope>NUCLEOTIDE SEQUENCE</scope>
    <source>
        <strain evidence="4">DUCC20226</strain>
    </source>
</reference>
<dbReference type="Pfam" id="PF12796">
    <property type="entry name" value="Ank_2"/>
    <property type="match status" value="1"/>
</dbReference>
<keyword evidence="1" id="KW-0677">Repeat</keyword>
<keyword evidence="5" id="KW-1185">Reference proteome</keyword>
<gene>
    <name evidence="4" type="ORF">N8I77_013108</name>
</gene>
<dbReference type="InterPro" id="IPR050776">
    <property type="entry name" value="Ank_Repeat/CDKN_Inhibitor"/>
</dbReference>
<dbReference type="InterPro" id="IPR002110">
    <property type="entry name" value="Ankyrin_rpt"/>
</dbReference>
<dbReference type="PANTHER" id="PTHR24201">
    <property type="entry name" value="ANK_REP_REGION DOMAIN-CONTAINING PROTEIN"/>
    <property type="match status" value="1"/>
</dbReference>
<dbReference type="PROSITE" id="PS50088">
    <property type="entry name" value="ANK_REPEAT"/>
    <property type="match status" value="2"/>
</dbReference>
<dbReference type="AlphaFoldDB" id="A0AAD9S584"/>
<dbReference type="Gene3D" id="1.25.40.20">
    <property type="entry name" value="Ankyrin repeat-containing domain"/>
    <property type="match status" value="1"/>
</dbReference>
<name>A0AAD9S584_PHOAM</name>
<dbReference type="EMBL" id="JAUJFL010000010">
    <property type="protein sequence ID" value="KAK2597247.1"/>
    <property type="molecule type" value="Genomic_DNA"/>
</dbReference>
<evidence type="ECO:0000256" key="1">
    <source>
        <dbReference type="ARBA" id="ARBA00022737"/>
    </source>
</evidence>
<protein>
    <submittedName>
        <fullName evidence="4">Uncharacterized protein</fullName>
    </submittedName>
</protein>
<dbReference type="PROSITE" id="PS50297">
    <property type="entry name" value="ANK_REP_REGION"/>
    <property type="match status" value="1"/>
</dbReference>
<organism evidence="4 5">
    <name type="scientific">Phomopsis amygdali</name>
    <name type="common">Fusicoccum amygdali</name>
    <dbReference type="NCBI Taxonomy" id="1214568"/>
    <lineage>
        <taxon>Eukaryota</taxon>
        <taxon>Fungi</taxon>
        <taxon>Dikarya</taxon>
        <taxon>Ascomycota</taxon>
        <taxon>Pezizomycotina</taxon>
        <taxon>Sordariomycetes</taxon>
        <taxon>Sordariomycetidae</taxon>
        <taxon>Diaporthales</taxon>
        <taxon>Diaporthaceae</taxon>
        <taxon>Diaporthe</taxon>
    </lineage>
</organism>
<dbReference type="SUPFAM" id="SSF48403">
    <property type="entry name" value="Ankyrin repeat"/>
    <property type="match status" value="1"/>
</dbReference>
<dbReference type="PANTHER" id="PTHR24201:SF2">
    <property type="entry name" value="ANKYRIN REPEAT DOMAIN-CONTAINING PROTEIN 42"/>
    <property type="match status" value="1"/>
</dbReference>
<dbReference type="SMART" id="SM00248">
    <property type="entry name" value="ANK"/>
    <property type="match status" value="4"/>
</dbReference>
<accession>A0AAD9S584</accession>
<dbReference type="InterPro" id="IPR036770">
    <property type="entry name" value="Ankyrin_rpt-contain_sf"/>
</dbReference>
<dbReference type="Pfam" id="PF13637">
    <property type="entry name" value="Ank_4"/>
    <property type="match status" value="1"/>
</dbReference>
<evidence type="ECO:0000256" key="2">
    <source>
        <dbReference type="ARBA" id="ARBA00023043"/>
    </source>
</evidence>
<sequence>MAPTLTTDDANVLNRQAMRGDTNELAKAVDRLAAREAAQGVGKAEILLRTKDDAGNNVVHAACIMGNADIIAFVCGHEAFNFQPGMLKSILNAKNNNSETPIHVAIKHNQPACVDPLLQNGAELNAEGPFGFRVAHISADRGYLDLLRMVLQRGANPNAVSRSGDTPAHVAARKGYLGCLKVLFYEFQADLRAYNMANMRPANIAENNSYEEIMVWMREAGLF</sequence>
<dbReference type="GO" id="GO:0005634">
    <property type="term" value="C:nucleus"/>
    <property type="evidence" value="ECO:0007669"/>
    <property type="project" value="TreeGrafter"/>
</dbReference>
<feature type="repeat" description="ANK" evidence="3">
    <location>
        <begin position="130"/>
        <end position="162"/>
    </location>
</feature>
<evidence type="ECO:0000256" key="3">
    <source>
        <dbReference type="PROSITE-ProRule" id="PRU00023"/>
    </source>
</evidence>